<evidence type="ECO:0000313" key="4">
    <source>
        <dbReference type="Proteomes" id="UP001300502"/>
    </source>
</evidence>
<dbReference type="Gene3D" id="3.50.50.60">
    <property type="entry name" value="FAD/NAD(P)-binding domain"/>
    <property type="match status" value="1"/>
</dbReference>
<reference evidence="3 4" key="1">
    <citation type="submission" date="2022-07" db="EMBL/GenBank/DDBJ databases">
        <title>Genome-wide signatures of adaptation to extreme environments.</title>
        <authorList>
            <person name="Cho C.H."/>
            <person name="Yoon H.S."/>
        </authorList>
    </citation>
    <scope>NUCLEOTIDE SEQUENCE [LARGE SCALE GENOMIC DNA]</scope>
    <source>
        <strain evidence="3 4">108.79 E11</strain>
    </source>
</reference>
<proteinExistence type="predicted"/>
<feature type="transmembrane region" description="Helical" evidence="1">
    <location>
        <begin position="37"/>
        <end position="62"/>
    </location>
</feature>
<evidence type="ECO:0000313" key="3">
    <source>
        <dbReference type="EMBL" id="KAK4528565.1"/>
    </source>
</evidence>
<name>A0AAV9ILY9_9RHOD</name>
<keyword evidence="4" id="KW-1185">Reference proteome</keyword>
<dbReference type="NCBIfam" id="TIGR02032">
    <property type="entry name" value="GG-red-SF"/>
    <property type="match status" value="1"/>
</dbReference>
<protein>
    <recommendedName>
        <fullName evidence="2">FAD-binding domain-containing protein</fullName>
    </recommendedName>
</protein>
<dbReference type="EMBL" id="JANCYU010000066">
    <property type="protein sequence ID" value="KAK4528565.1"/>
    <property type="molecule type" value="Genomic_DNA"/>
</dbReference>
<dbReference type="InterPro" id="IPR011777">
    <property type="entry name" value="Geranylgeranyl_Rdtase_fam"/>
</dbReference>
<sequence length="527" mass="58398">MNKGVDPSATVLDIMKEQMVQVCKEFLFSKPKTWRHFGLQLVFFLSGLTFIFALFLMTWSILFRLRMRKTKGKRREYPALEKGAYDVVIVGAGPAGSTCAYYLAKAGRNVLLLEKKKFPRDKFCGDAVCTQALDIMDDMIAAPSEGAPAEGESVLDCIMREGKGHPASNGGLVSPSGFSYIGSSAENLVPENADKNVKRLDRAPVIAIKRIHMDEKLAKAAEYAGAHLVEERSVENAVFDNVKKVWRVNTVKEDGSKEEETYTGRIVVCADGAPSRLAMKLGLVSSPPQGICSRAFVEGKTHNFGADGLVFYPRDLLPGYCAVFRHPNDELNFCTYIIPGNPKVTNDDLTRLHHDIMTKDPFVSRAIGPNAVVERMKAGSLRLGGISKSYAEQLVVIGDAAGQIDPLTGEGIHHAMVAGKMASETLIEAFSYPDFSEQFLKNYHKSWYSAFGWDFAMSMKLAIVLYKFPIILDAATKALEAKGDEFLAEWAKVMTGQRPKTYFFRPDVSLVMTWELIKLVITAPFRR</sequence>
<dbReference type="AlphaFoldDB" id="A0AAV9ILY9"/>
<keyword evidence="1" id="KW-0472">Membrane</keyword>
<dbReference type="Proteomes" id="UP001300502">
    <property type="component" value="Unassembled WGS sequence"/>
</dbReference>
<dbReference type="InterPro" id="IPR050407">
    <property type="entry name" value="Geranylgeranyl_reductase"/>
</dbReference>
<dbReference type="GO" id="GO:0071949">
    <property type="term" value="F:FAD binding"/>
    <property type="evidence" value="ECO:0007669"/>
    <property type="project" value="InterPro"/>
</dbReference>
<dbReference type="PANTHER" id="PTHR42685">
    <property type="entry name" value="GERANYLGERANYL DIPHOSPHATE REDUCTASE"/>
    <property type="match status" value="1"/>
</dbReference>
<dbReference type="GO" id="GO:0016628">
    <property type="term" value="F:oxidoreductase activity, acting on the CH-CH group of donors, NAD or NADP as acceptor"/>
    <property type="evidence" value="ECO:0007669"/>
    <property type="project" value="InterPro"/>
</dbReference>
<evidence type="ECO:0000256" key="1">
    <source>
        <dbReference type="SAM" id="Phobius"/>
    </source>
</evidence>
<keyword evidence="1" id="KW-0812">Transmembrane</keyword>
<dbReference type="SUPFAM" id="SSF51905">
    <property type="entry name" value="FAD/NAD(P)-binding domain"/>
    <property type="match status" value="1"/>
</dbReference>
<organism evidence="3 4">
    <name type="scientific">Galdieria yellowstonensis</name>
    <dbReference type="NCBI Taxonomy" id="3028027"/>
    <lineage>
        <taxon>Eukaryota</taxon>
        <taxon>Rhodophyta</taxon>
        <taxon>Bangiophyceae</taxon>
        <taxon>Galdieriales</taxon>
        <taxon>Galdieriaceae</taxon>
        <taxon>Galdieria</taxon>
    </lineage>
</organism>
<dbReference type="PANTHER" id="PTHR42685:SF22">
    <property type="entry name" value="CONDITIONED MEDIUM FACTOR RECEPTOR 1"/>
    <property type="match status" value="1"/>
</dbReference>
<dbReference type="PRINTS" id="PR00420">
    <property type="entry name" value="RNGMNOXGNASE"/>
</dbReference>
<keyword evidence="1" id="KW-1133">Transmembrane helix</keyword>
<accession>A0AAV9ILY9</accession>
<comment type="caution">
    <text evidence="3">The sequence shown here is derived from an EMBL/GenBank/DDBJ whole genome shotgun (WGS) entry which is preliminary data.</text>
</comment>
<dbReference type="InterPro" id="IPR036188">
    <property type="entry name" value="FAD/NAD-bd_sf"/>
</dbReference>
<dbReference type="Pfam" id="PF01494">
    <property type="entry name" value="FAD_binding_3"/>
    <property type="match status" value="1"/>
</dbReference>
<feature type="domain" description="FAD-binding" evidence="2">
    <location>
        <begin position="85"/>
        <end position="286"/>
    </location>
</feature>
<evidence type="ECO:0000259" key="2">
    <source>
        <dbReference type="Pfam" id="PF01494"/>
    </source>
</evidence>
<gene>
    <name evidence="3" type="ORF">GAYE_SCF61G6510</name>
</gene>
<feature type="transmembrane region" description="Helical" evidence="1">
    <location>
        <begin position="83"/>
        <end position="104"/>
    </location>
</feature>
<dbReference type="InterPro" id="IPR002938">
    <property type="entry name" value="FAD-bd"/>
</dbReference>